<dbReference type="PANTHER" id="PTHR31284:SF10">
    <property type="entry name" value="ACID PHOSPHATASE-LIKE PROTEIN"/>
    <property type="match status" value="1"/>
</dbReference>
<dbReference type="CDD" id="cd07534">
    <property type="entry name" value="HAD_CAP"/>
    <property type="match status" value="1"/>
</dbReference>
<feature type="signal peptide" evidence="2">
    <location>
        <begin position="1"/>
        <end position="26"/>
    </location>
</feature>
<evidence type="ECO:0000313" key="4">
    <source>
        <dbReference type="Proteomes" id="UP001597458"/>
    </source>
</evidence>
<gene>
    <name evidence="3" type="ORF">ACFSTF_07990</name>
</gene>
<keyword evidence="1 2" id="KW-0732">Signal</keyword>
<sequence>MRRKLNCLIMALLCVTFIFDTQSSYAKDGMNHKEQTNEQSIMADLWFQTSGEAQALYYQGYNIGTEKLKQALKKKYSKKPGVVLDVDETIVNNSPLDAKFSKVGQGSLNEKEWRKWIAKAKAEPLPGALDFLKEADRRGVDIYYISDRSDKTLKRTMLNLKNIDAPQVTENHVLLKRDHEKNKNRRRKLVAKTHRILLYFGDNLSDFEGFEYPTIKDRRNKVDKMKRAFGNKFIVFPNPMYGHWEKALYNGKTKISNEEKLKIRKSLLQGDE</sequence>
<dbReference type="SFLD" id="SFLDS00003">
    <property type="entry name" value="Haloacid_Dehalogenase"/>
    <property type="match status" value="1"/>
</dbReference>
<dbReference type="InterPro" id="IPR023214">
    <property type="entry name" value="HAD_sf"/>
</dbReference>
<evidence type="ECO:0000313" key="3">
    <source>
        <dbReference type="EMBL" id="MFD2617251.1"/>
    </source>
</evidence>
<dbReference type="Gene3D" id="3.40.50.1000">
    <property type="entry name" value="HAD superfamily/HAD-like"/>
    <property type="match status" value="1"/>
</dbReference>
<dbReference type="InterPro" id="IPR006423">
    <property type="entry name" value="Lipo_e_P4"/>
</dbReference>
<dbReference type="PIRSF" id="PIRSF019271">
    <property type="entry name" value="Acid_Ptase_C"/>
    <property type="match status" value="1"/>
</dbReference>
<protein>
    <submittedName>
        <fullName evidence="3">5'-nucleotidase, lipoprotein e(P4) family</fullName>
    </submittedName>
</protein>
<name>A0ABW5PQW2_9BACI</name>
<dbReference type="Proteomes" id="UP001597458">
    <property type="component" value="Unassembled WGS sequence"/>
</dbReference>
<keyword evidence="4" id="KW-1185">Reference proteome</keyword>
<feature type="chain" id="PRO_5045261965" evidence="2">
    <location>
        <begin position="27"/>
        <end position="272"/>
    </location>
</feature>
<keyword evidence="3" id="KW-0449">Lipoprotein</keyword>
<reference evidence="4" key="1">
    <citation type="journal article" date="2019" name="Int. J. Syst. Evol. Microbiol.">
        <title>The Global Catalogue of Microorganisms (GCM) 10K type strain sequencing project: providing services to taxonomists for standard genome sequencing and annotation.</title>
        <authorList>
            <consortium name="The Broad Institute Genomics Platform"/>
            <consortium name="The Broad Institute Genome Sequencing Center for Infectious Disease"/>
            <person name="Wu L."/>
            <person name="Ma J."/>
        </authorList>
    </citation>
    <scope>NUCLEOTIDE SEQUENCE [LARGE SCALE GENOMIC DNA]</scope>
    <source>
        <strain evidence="4">TISTR 2241</strain>
    </source>
</reference>
<accession>A0ABW5PQW2</accession>
<dbReference type="InterPro" id="IPR005519">
    <property type="entry name" value="Acid_phosphat_B-like"/>
</dbReference>
<dbReference type="PANTHER" id="PTHR31284">
    <property type="entry name" value="ACID PHOSPHATASE-LIKE PROTEIN"/>
    <property type="match status" value="1"/>
</dbReference>
<dbReference type="NCBIfam" id="TIGR01533">
    <property type="entry name" value="lipo_e_P4"/>
    <property type="match status" value="1"/>
</dbReference>
<dbReference type="SFLD" id="SFLDG01125">
    <property type="entry name" value="C1.1:_Acid_Phosphatase_Like"/>
    <property type="match status" value="1"/>
</dbReference>
<comment type="caution">
    <text evidence="3">The sequence shown here is derived from an EMBL/GenBank/DDBJ whole genome shotgun (WGS) entry which is preliminary data.</text>
</comment>
<proteinExistence type="predicted"/>
<dbReference type="EMBL" id="JBHUMR010000009">
    <property type="protein sequence ID" value="MFD2617251.1"/>
    <property type="molecule type" value="Genomic_DNA"/>
</dbReference>
<dbReference type="RefSeq" id="WP_141190873.1">
    <property type="nucleotide sequence ID" value="NZ_JBHUMR010000009.1"/>
</dbReference>
<dbReference type="Pfam" id="PF03767">
    <property type="entry name" value="Acid_phosphat_B"/>
    <property type="match status" value="1"/>
</dbReference>
<evidence type="ECO:0000256" key="2">
    <source>
        <dbReference type="SAM" id="SignalP"/>
    </source>
</evidence>
<organism evidence="3 4">
    <name type="scientific">Terrilactibacillus laevilacticus</name>
    <dbReference type="NCBI Taxonomy" id="1380157"/>
    <lineage>
        <taxon>Bacteria</taxon>
        <taxon>Bacillati</taxon>
        <taxon>Bacillota</taxon>
        <taxon>Bacilli</taxon>
        <taxon>Bacillales</taxon>
        <taxon>Bacillaceae</taxon>
        <taxon>Terrilactibacillus</taxon>
    </lineage>
</organism>
<dbReference type="SUPFAM" id="SSF56784">
    <property type="entry name" value="HAD-like"/>
    <property type="match status" value="1"/>
</dbReference>
<dbReference type="InterPro" id="IPR036412">
    <property type="entry name" value="HAD-like_sf"/>
</dbReference>
<evidence type="ECO:0000256" key="1">
    <source>
        <dbReference type="ARBA" id="ARBA00022729"/>
    </source>
</evidence>